<protein>
    <recommendedName>
        <fullName evidence="2">Negative regulator of flagellin synthesis</fullName>
    </recommendedName>
    <alternativeName>
        <fullName evidence="8">Anti-sigma-28 factor</fullName>
    </alternativeName>
</protein>
<dbReference type="Pfam" id="PF04316">
    <property type="entry name" value="FlgM"/>
    <property type="match status" value="1"/>
</dbReference>
<evidence type="ECO:0000256" key="9">
    <source>
        <dbReference type="SAM" id="MobiDB-lite"/>
    </source>
</evidence>
<keyword evidence="3" id="KW-0678">Repressor</keyword>
<feature type="region of interest" description="Disordered" evidence="9">
    <location>
        <begin position="1"/>
        <end position="38"/>
    </location>
</feature>
<evidence type="ECO:0000256" key="1">
    <source>
        <dbReference type="ARBA" id="ARBA00005322"/>
    </source>
</evidence>
<accession>A0ABT0GKV5</accession>
<comment type="similarity">
    <text evidence="1">Belongs to the FlgM family.</text>
</comment>
<feature type="compositionally biased region" description="Low complexity" evidence="9">
    <location>
        <begin position="19"/>
        <end position="28"/>
    </location>
</feature>
<dbReference type="InterPro" id="IPR007412">
    <property type="entry name" value="FlgM"/>
</dbReference>
<dbReference type="InterPro" id="IPR035890">
    <property type="entry name" value="Anti-sigma-28_factor_FlgM_sf"/>
</dbReference>
<proteinExistence type="inferred from homology"/>
<keyword evidence="11" id="KW-0969">Cilium</keyword>
<dbReference type="Proteomes" id="UP001431449">
    <property type="component" value="Unassembled WGS sequence"/>
</dbReference>
<organism evidence="11 12">
    <name type="scientific">Pseudomarimonas salicorniae</name>
    <dbReference type="NCBI Taxonomy" id="2933270"/>
    <lineage>
        <taxon>Bacteria</taxon>
        <taxon>Pseudomonadati</taxon>
        <taxon>Pseudomonadota</taxon>
        <taxon>Gammaproteobacteria</taxon>
        <taxon>Lysobacterales</taxon>
        <taxon>Lysobacteraceae</taxon>
        <taxon>Pseudomarimonas</taxon>
    </lineage>
</organism>
<evidence type="ECO:0000256" key="4">
    <source>
        <dbReference type="ARBA" id="ARBA00022795"/>
    </source>
</evidence>
<dbReference type="NCBIfam" id="TIGR03824">
    <property type="entry name" value="FlgM_jcvi"/>
    <property type="match status" value="1"/>
</dbReference>
<comment type="caution">
    <text evidence="11">The sequence shown here is derived from an EMBL/GenBank/DDBJ whole genome shotgun (WGS) entry which is preliminary data.</text>
</comment>
<keyword evidence="6" id="KW-0804">Transcription</keyword>
<feature type="domain" description="Anti-sigma-28 factor FlgM C-terminal" evidence="10">
    <location>
        <begin position="39"/>
        <end position="92"/>
    </location>
</feature>
<sequence>MNTKIDGLTSPVTRSTGSPAKAPAAPAPGKGGAAAGVDDSVKLSGDAVDIVALAKSMGGAPAFDAAKVQAVRTALETGTYRIDAQDIARRLVQLERQLGL</sequence>
<keyword evidence="5" id="KW-0805">Transcription regulation</keyword>
<reference evidence="11" key="1">
    <citation type="submission" date="2022-04" db="EMBL/GenBank/DDBJ databases">
        <title>Lysobacter sp. CAU 1642 isolated from sea sand.</title>
        <authorList>
            <person name="Kim W."/>
        </authorList>
    </citation>
    <scope>NUCLEOTIDE SEQUENCE</scope>
    <source>
        <strain evidence="11">CAU 1642</strain>
    </source>
</reference>
<evidence type="ECO:0000256" key="5">
    <source>
        <dbReference type="ARBA" id="ARBA00023015"/>
    </source>
</evidence>
<gene>
    <name evidence="11" type="primary">flgM</name>
    <name evidence="11" type="ORF">M0G41_16045</name>
</gene>
<evidence type="ECO:0000313" key="12">
    <source>
        <dbReference type="Proteomes" id="UP001431449"/>
    </source>
</evidence>
<dbReference type="InterPro" id="IPR031316">
    <property type="entry name" value="FlgM_C"/>
</dbReference>
<evidence type="ECO:0000313" key="11">
    <source>
        <dbReference type="EMBL" id="MCK7595174.1"/>
    </source>
</evidence>
<dbReference type="SUPFAM" id="SSF101498">
    <property type="entry name" value="Anti-sigma factor FlgM"/>
    <property type="match status" value="1"/>
</dbReference>
<evidence type="ECO:0000259" key="10">
    <source>
        <dbReference type="Pfam" id="PF04316"/>
    </source>
</evidence>
<evidence type="ECO:0000256" key="3">
    <source>
        <dbReference type="ARBA" id="ARBA00022491"/>
    </source>
</evidence>
<dbReference type="EMBL" id="JALNMH010000014">
    <property type="protein sequence ID" value="MCK7595174.1"/>
    <property type="molecule type" value="Genomic_DNA"/>
</dbReference>
<evidence type="ECO:0000256" key="6">
    <source>
        <dbReference type="ARBA" id="ARBA00023163"/>
    </source>
</evidence>
<comment type="function">
    <text evidence="7">Responsible for the coupling of flagellin expression to flagellar assembly by preventing expression of the flagellin genes when a component of the middle class of proteins is defective. It negatively regulates flagellar genes by inhibiting the activity of FliA by directly binding to FliA.</text>
</comment>
<keyword evidence="11" id="KW-0282">Flagellum</keyword>
<evidence type="ECO:0000256" key="8">
    <source>
        <dbReference type="ARBA" id="ARBA00030117"/>
    </source>
</evidence>
<name>A0ABT0GKV5_9GAMM</name>
<evidence type="ECO:0000256" key="2">
    <source>
        <dbReference type="ARBA" id="ARBA00017823"/>
    </source>
</evidence>
<keyword evidence="11" id="KW-0966">Cell projection</keyword>
<keyword evidence="4" id="KW-1005">Bacterial flagellum biogenesis</keyword>
<evidence type="ECO:0000256" key="7">
    <source>
        <dbReference type="ARBA" id="ARBA00024739"/>
    </source>
</evidence>
<dbReference type="RefSeq" id="WP_248210946.1">
    <property type="nucleotide sequence ID" value="NZ_JALNMH010000014.1"/>
</dbReference>
<keyword evidence="12" id="KW-1185">Reference proteome</keyword>